<evidence type="ECO:0000313" key="3">
    <source>
        <dbReference type="Proteomes" id="UP000295096"/>
    </source>
</evidence>
<dbReference type="AlphaFoldDB" id="A0A4R5QG47"/>
<dbReference type="Proteomes" id="UP000295096">
    <property type="component" value="Unassembled WGS sequence"/>
</dbReference>
<keyword evidence="3" id="KW-1185">Reference proteome</keyword>
<organism evidence="2 3">
    <name type="scientific">Dankookia rubra</name>
    <dbReference type="NCBI Taxonomy" id="1442381"/>
    <lineage>
        <taxon>Bacteria</taxon>
        <taxon>Pseudomonadati</taxon>
        <taxon>Pseudomonadota</taxon>
        <taxon>Alphaproteobacteria</taxon>
        <taxon>Acetobacterales</taxon>
        <taxon>Roseomonadaceae</taxon>
        <taxon>Dankookia</taxon>
    </lineage>
</organism>
<sequence>MPASSRGATLVLAWGLILAGPGPALAQVPPPSAGEPAAAAAEPAAASLNFTQRGVPAEASAENGVLAKEKALAAGRRAAWSKLLAEAGTSGPGLSDQQIDDMVSSIVIEEERTSPTRYSGRITVNFNPNRVRSQLGGRVPGLAPVAGGGAAAPAPAGPASNWVDAVATYRSMAEWLDLVRRLKGAGQIASVDIQAIAVDAARVRLGLRGPTETVMGDLAGLGIQLVPAVGARPGETWRVGLAGGG</sequence>
<keyword evidence="1" id="KW-0732">Signal</keyword>
<proteinExistence type="predicted"/>
<evidence type="ECO:0008006" key="4">
    <source>
        <dbReference type="Google" id="ProtNLM"/>
    </source>
</evidence>
<feature type="signal peptide" evidence="1">
    <location>
        <begin position="1"/>
        <end position="26"/>
    </location>
</feature>
<evidence type="ECO:0000313" key="2">
    <source>
        <dbReference type="EMBL" id="TDH62240.1"/>
    </source>
</evidence>
<gene>
    <name evidence="2" type="ORF">E2C06_12690</name>
</gene>
<feature type="chain" id="PRO_5020273111" description="DUF2066 domain-containing protein" evidence="1">
    <location>
        <begin position="27"/>
        <end position="245"/>
    </location>
</feature>
<protein>
    <recommendedName>
        <fullName evidence="4">DUF2066 domain-containing protein</fullName>
    </recommendedName>
</protein>
<accession>A0A4R5QG47</accession>
<evidence type="ECO:0000256" key="1">
    <source>
        <dbReference type="SAM" id="SignalP"/>
    </source>
</evidence>
<dbReference type="OrthoDB" id="7273812at2"/>
<dbReference type="RefSeq" id="WP_133288976.1">
    <property type="nucleotide sequence ID" value="NZ_SMSJ01000013.1"/>
</dbReference>
<comment type="caution">
    <text evidence="2">The sequence shown here is derived from an EMBL/GenBank/DDBJ whole genome shotgun (WGS) entry which is preliminary data.</text>
</comment>
<name>A0A4R5QG47_9PROT</name>
<reference evidence="2 3" key="1">
    <citation type="journal article" date="2016" name="J. Microbiol.">
        <title>Dankookia rubra gen. nov., sp. nov., an alphaproteobacterium isolated from sediment of a shallow stream.</title>
        <authorList>
            <person name="Kim W.H."/>
            <person name="Kim D.H."/>
            <person name="Kang K."/>
            <person name="Ahn T.Y."/>
        </authorList>
    </citation>
    <scope>NUCLEOTIDE SEQUENCE [LARGE SCALE GENOMIC DNA]</scope>
    <source>
        <strain evidence="2 3">JCM30602</strain>
    </source>
</reference>
<dbReference type="EMBL" id="SMSJ01000013">
    <property type="protein sequence ID" value="TDH62240.1"/>
    <property type="molecule type" value="Genomic_DNA"/>
</dbReference>